<dbReference type="InterPro" id="IPR011991">
    <property type="entry name" value="ArsR-like_HTH"/>
</dbReference>
<gene>
    <name evidence="2" type="ORF">Pen02_79300</name>
</gene>
<evidence type="ECO:0000313" key="2">
    <source>
        <dbReference type="EMBL" id="GIG92994.1"/>
    </source>
</evidence>
<name>A0ABQ4EE45_9ACTN</name>
<proteinExistence type="predicted"/>
<dbReference type="EMBL" id="BONW01000049">
    <property type="protein sequence ID" value="GIG92994.1"/>
    <property type="molecule type" value="Genomic_DNA"/>
</dbReference>
<protein>
    <recommendedName>
        <fullName evidence="4">Transcriptional regulator</fullName>
    </recommendedName>
</protein>
<feature type="region of interest" description="Disordered" evidence="1">
    <location>
        <begin position="183"/>
        <end position="252"/>
    </location>
</feature>
<dbReference type="SUPFAM" id="SSF46785">
    <property type="entry name" value="Winged helix' DNA-binding domain"/>
    <property type="match status" value="1"/>
</dbReference>
<dbReference type="Proteomes" id="UP000646749">
    <property type="component" value="Unassembled WGS sequence"/>
</dbReference>
<dbReference type="RefSeq" id="WP_203871297.1">
    <property type="nucleotide sequence ID" value="NZ_BONW01000049.1"/>
</dbReference>
<organism evidence="2 3">
    <name type="scientific">Plantactinospora endophytica</name>
    <dbReference type="NCBI Taxonomy" id="673535"/>
    <lineage>
        <taxon>Bacteria</taxon>
        <taxon>Bacillati</taxon>
        <taxon>Actinomycetota</taxon>
        <taxon>Actinomycetes</taxon>
        <taxon>Micromonosporales</taxon>
        <taxon>Micromonosporaceae</taxon>
        <taxon>Plantactinospora</taxon>
    </lineage>
</organism>
<evidence type="ECO:0000256" key="1">
    <source>
        <dbReference type="SAM" id="MobiDB-lite"/>
    </source>
</evidence>
<keyword evidence="3" id="KW-1185">Reference proteome</keyword>
<dbReference type="Pfam" id="PF12840">
    <property type="entry name" value="HTH_20"/>
    <property type="match status" value="1"/>
</dbReference>
<reference evidence="2 3" key="1">
    <citation type="submission" date="2021-01" db="EMBL/GenBank/DDBJ databases">
        <title>Whole genome shotgun sequence of Plantactinospora endophytica NBRC 110450.</title>
        <authorList>
            <person name="Komaki H."/>
            <person name="Tamura T."/>
        </authorList>
    </citation>
    <scope>NUCLEOTIDE SEQUENCE [LARGE SCALE GENOMIC DNA]</scope>
    <source>
        <strain evidence="2 3">NBRC 110450</strain>
    </source>
</reference>
<evidence type="ECO:0008006" key="4">
    <source>
        <dbReference type="Google" id="ProtNLM"/>
    </source>
</evidence>
<dbReference type="InterPro" id="IPR036388">
    <property type="entry name" value="WH-like_DNA-bd_sf"/>
</dbReference>
<evidence type="ECO:0000313" key="3">
    <source>
        <dbReference type="Proteomes" id="UP000646749"/>
    </source>
</evidence>
<sequence>MTKPEIRLTDARALRGFAHPLRMTLVGLLRREGPMTATQAAERLDESVPNCSYHLRQLAKYGLAERVEGSDARERPWRATAQVTSWDDTSDDPAMLAAANELHSVILDHYLSRARTHLAQRASEPTEWRAVLGFGDALVHVTSAELTELTRRIEALFAEYDERLTDPSTRPDGSRPVGIIQLLVPTEPPPGTNAADSTADSTAGSTAADTTTADSASTADSGPTADSGSAADATTAGSGSAAGSGPTTEAGR</sequence>
<comment type="caution">
    <text evidence="2">The sequence shown here is derived from an EMBL/GenBank/DDBJ whole genome shotgun (WGS) entry which is preliminary data.</text>
</comment>
<dbReference type="InterPro" id="IPR036390">
    <property type="entry name" value="WH_DNA-bd_sf"/>
</dbReference>
<dbReference type="CDD" id="cd00090">
    <property type="entry name" value="HTH_ARSR"/>
    <property type="match status" value="1"/>
</dbReference>
<accession>A0ABQ4EE45</accession>
<feature type="compositionally biased region" description="Low complexity" evidence="1">
    <location>
        <begin position="194"/>
        <end position="252"/>
    </location>
</feature>
<dbReference type="Gene3D" id="1.10.10.10">
    <property type="entry name" value="Winged helix-like DNA-binding domain superfamily/Winged helix DNA-binding domain"/>
    <property type="match status" value="1"/>
</dbReference>